<protein>
    <submittedName>
        <fullName evidence="3">TIGR03915 family putative DNA repair protein</fullName>
    </submittedName>
</protein>
<dbReference type="Pfam" id="PF13566">
    <property type="entry name" value="DUF4130"/>
    <property type="match status" value="1"/>
</dbReference>
<dbReference type="AlphaFoldDB" id="A0A927BY18"/>
<name>A0A927BY18_9GAMM</name>
<dbReference type="EMBL" id="JACXLD010000001">
    <property type="protein sequence ID" value="MBD2857653.1"/>
    <property type="molecule type" value="Genomic_DNA"/>
</dbReference>
<dbReference type="NCBIfam" id="TIGR03915">
    <property type="entry name" value="SAM_7_link_chp"/>
    <property type="match status" value="1"/>
</dbReference>
<evidence type="ECO:0000313" key="4">
    <source>
        <dbReference type="Proteomes" id="UP000610558"/>
    </source>
</evidence>
<dbReference type="Proteomes" id="UP000610558">
    <property type="component" value="Unassembled WGS sequence"/>
</dbReference>
<keyword evidence="4" id="KW-1185">Reference proteome</keyword>
<sequence length="297" mass="34373">MVFAELEAHADFEDWQPLARQYLRANIEPDHIHWLEQDVGGLFSQAEPAAVFTLENEPALSAGAPKVSRAFMQTARYAASHNDPQRFDLLYRLLWRLTHGERGLMGDARDLMVSRANQLAKQVGRERHKMTAFVRFRKLQLKDVESGEDLTPRYIAWFEPEHYTLRLASRFFCHRFANMDWSIITPYQSMHWLGRELSFGRGGVRADAPQQDDMEDAWRLYYASIFNPARLKVKAMQSEMPKKYWHNLPEANLIAPLIRSAARRSEAMLAAPQHETGNLPASARFDRQQWLDSKGNS</sequence>
<dbReference type="InterPro" id="IPR025404">
    <property type="entry name" value="DUF4130"/>
</dbReference>
<dbReference type="RefSeq" id="WP_190761879.1">
    <property type="nucleotide sequence ID" value="NZ_JACXLD010000001.1"/>
</dbReference>
<comment type="caution">
    <text evidence="3">The sequence shown here is derived from an EMBL/GenBank/DDBJ whole genome shotgun (WGS) entry which is preliminary data.</text>
</comment>
<feature type="domain" description="DUF4130" evidence="2">
    <location>
        <begin position="84"/>
        <end position="250"/>
    </location>
</feature>
<organism evidence="3 4">
    <name type="scientific">Spongiibacter pelagi</name>
    <dbReference type="NCBI Taxonomy" id="2760804"/>
    <lineage>
        <taxon>Bacteria</taxon>
        <taxon>Pseudomonadati</taxon>
        <taxon>Pseudomonadota</taxon>
        <taxon>Gammaproteobacteria</taxon>
        <taxon>Cellvibrionales</taxon>
        <taxon>Spongiibacteraceae</taxon>
        <taxon>Spongiibacter</taxon>
    </lineage>
</organism>
<dbReference type="InterPro" id="IPR023875">
    <property type="entry name" value="DNA_repair_put"/>
</dbReference>
<evidence type="ECO:0000313" key="3">
    <source>
        <dbReference type="EMBL" id="MBD2857653.1"/>
    </source>
</evidence>
<gene>
    <name evidence="3" type="ORF">IB286_01450</name>
</gene>
<evidence type="ECO:0000256" key="1">
    <source>
        <dbReference type="SAM" id="MobiDB-lite"/>
    </source>
</evidence>
<accession>A0A927BY18</accession>
<proteinExistence type="predicted"/>
<reference evidence="3" key="1">
    <citation type="submission" date="2020-09" db="EMBL/GenBank/DDBJ databases">
        <authorList>
            <person name="Yoon J.-W."/>
        </authorList>
    </citation>
    <scope>NUCLEOTIDE SEQUENCE</scope>
    <source>
        <strain evidence="3">KMU-158</strain>
    </source>
</reference>
<feature type="region of interest" description="Disordered" evidence="1">
    <location>
        <begin position="269"/>
        <end position="297"/>
    </location>
</feature>
<evidence type="ECO:0000259" key="2">
    <source>
        <dbReference type="Pfam" id="PF13566"/>
    </source>
</evidence>